<keyword evidence="1" id="KW-0436">Ligase</keyword>
<dbReference type="InterPro" id="IPR045864">
    <property type="entry name" value="aa-tRNA-synth_II/BPL/LPL"/>
</dbReference>
<dbReference type="GO" id="GO:0004077">
    <property type="term" value="F:biotin--[biotin carboxyl-carrier protein] ligase activity"/>
    <property type="evidence" value="ECO:0007669"/>
    <property type="project" value="InterPro"/>
</dbReference>
<evidence type="ECO:0000259" key="4">
    <source>
        <dbReference type="PROSITE" id="PS51733"/>
    </source>
</evidence>
<accession>A0A381P8U8</accession>
<evidence type="ECO:0000256" key="1">
    <source>
        <dbReference type="ARBA" id="ARBA00022598"/>
    </source>
</evidence>
<gene>
    <name evidence="5" type="ORF">METZ01_LOCUS16229</name>
</gene>
<evidence type="ECO:0000256" key="2">
    <source>
        <dbReference type="ARBA" id="ARBA00022741"/>
    </source>
</evidence>
<organism evidence="5">
    <name type="scientific">marine metagenome</name>
    <dbReference type="NCBI Taxonomy" id="408172"/>
    <lineage>
        <taxon>unclassified sequences</taxon>
        <taxon>metagenomes</taxon>
        <taxon>ecological metagenomes</taxon>
    </lineage>
</organism>
<evidence type="ECO:0000313" key="5">
    <source>
        <dbReference type="EMBL" id="SUZ63375.1"/>
    </source>
</evidence>
<dbReference type="InterPro" id="IPR008988">
    <property type="entry name" value="Transcriptional_repressor_C"/>
</dbReference>
<dbReference type="SUPFAM" id="SSF50037">
    <property type="entry name" value="C-terminal domain of transcriptional repressors"/>
    <property type="match status" value="1"/>
</dbReference>
<dbReference type="Gene3D" id="3.30.930.10">
    <property type="entry name" value="Bira Bifunctional Protein, Domain 2"/>
    <property type="match status" value="1"/>
</dbReference>
<dbReference type="Pfam" id="PF03099">
    <property type="entry name" value="BPL_LplA_LipB"/>
    <property type="match status" value="1"/>
</dbReference>
<dbReference type="Gene3D" id="2.30.30.100">
    <property type="match status" value="1"/>
</dbReference>
<dbReference type="InterPro" id="IPR004143">
    <property type="entry name" value="BPL_LPL_catalytic"/>
</dbReference>
<keyword evidence="2" id="KW-0547">Nucleotide-binding</keyword>
<proteinExistence type="predicted"/>
<dbReference type="NCBIfam" id="TIGR00121">
    <property type="entry name" value="birA_ligase"/>
    <property type="match status" value="1"/>
</dbReference>
<dbReference type="GO" id="GO:0005524">
    <property type="term" value="F:ATP binding"/>
    <property type="evidence" value="ECO:0007669"/>
    <property type="project" value="UniProtKB-KW"/>
</dbReference>
<reference evidence="5" key="1">
    <citation type="submission" date="2018-05" db="EMBL/GenBank/DDBJ databases">
        <authorList>
            <person name="Lanie J.A."/>
            <person name="Ng W.-L."/>
            <person name="Kazmierczak K.M."/>
            <person name="Andrzejewski T.M."/>
            <person name="Davidsen T.M."/>
            <person name="Wayne K.J."/>
            <person name="Tettelin H."/>
            <person name="Glass J.I."/>
            <person name="Rusch D."/>
            <person name="Podicherti R."/>
            <person name="Tsui H.-C.T."/>
            <person name="Winkler M.E."/>
        </authorList>
    </citation>
    <scope>NUCLEOTIDE SEQUENCE</scope>
</reference>
<name>A0A381P8U8_9ZZZZ</name>
<dbReference type="PROSITE" id="PS51733">
    <property type="entry name" value="BPL_LPL_CATALYTIC"/>
    <property type="match status" value="1"/>
</dbReference>
<protein>
    <recommendedName>
        <fullName evidence="4">BPL/LPL catalytic domain-containing protein</fullName>
    </recommendedName>
</protein>
<evidence type="ECO:0000256" key="3">
    <source>
        <dbReference type="ARBA" id="ARBA00022840"/>
    </source>
</evidence>
<dbReference type="InterPro" id="IPR004408">
    <property type="entry name" value="Biotin_CoA_COase_ligase"/>
</dbReference>
<dbReference type="PANTHER" id="PTHR12835:SF5">
    <property type="entry name" value="BIOTIN--PROTEIN LIGASE"/>
    <property type="match status" value="1"/>
</dbReference>
<dbReference type="PANTHER" id="PTHR12835">
    <property type="entry name" value="BIOTIN PROTEIN LIGASE"/>
    <property type="match status" value="1"/>
</dbReference>
<feature type="domain" description="BPL/LPL catalytic" evidence="4">
    <location>
        <begin position="1"/>
        <end position="148"/>
    </location>
</feature>
<dbReference type="EMBL" id="UINC01000915">
    <property type="protein sequence ID" value="SUZ63375.1"/>
    <property type="molecule type" value="Genomic_DNA"/>
</dbReference>
<dbReference type="Pfam" id="PF02237">
    <property type="entry name" value="BPL_C"/>
    <property type="match status" value="1"/>
</dbReference>
<dbReference type="InterPro" id="IPR003142">
    <property type="entry name" value="BPL_C"/>
</dbReference>
<dbReference type="GO" id="GO:0005737">
    <property type="term" value="C:cytoplasm"/>
    <property type="evidence" value="ECO:0007669"/>
    <property type="project" value="TreeGrafter"/>
</dbReference>
<dbReference type="SUPFAM" id="SSF55681">
    <property type="entry name" value="Class II aaRS and biotin synthetases"/>
    <property type="match status" value="1"/>
</dbReference>
<dbReference type="AlphaFoldDB" id="A0A381P8U8"/>
<sequence>MHVVIAGCQSSGRGRRGRQWYSPRSGLYLSVSYPLTNKRNSGSLTLAIGSALADLLFNIGVNDIRLKWPNDLIVNEKKLGGILIESRDTKKIICGIGININFPDKEFSITGIDINPIDLKTILFDVPSIEQLAKLLIPCLYDAITGFFNAGFSAYQEKWTKYDYLVEKEVVVNQSEATICGTYKGIDKNGSLLLQNNNGLHHIISGSVRLRKKR</sequence>
<keyword evidence="3" id="KW-0067">ATP-binding</keyword>